<dbReference type="InterPro" id="IPR000639">
    <property type="entry name" value="Epox_hydrolase-like"/>
</dbReference>
<sequence>MASYTINVPDDKIAALKQKLSQATFPDEVSAATFPDELEGAGNDYGAPLAEVKRLTEYWKTSYDWKAAEAKLNALPNFHKSIKVDGFPALDIHYLHQPSDSPDAIPLLFCHGWPGSYVEVTKMLELLKSSVNGVSFHVVAPSLPNFAWSEGPKQKGFGLKQYAEVNHRLMHSLGYPKYVTQGGDWGFYITRAMGLLYPQSPYSQREKEGFERSKWFNEEGNGYRVLQCTKPQTVGYALADSPVGLLAWMLEKLVDWTNSAHPRIPIPHPDPSPLTPHLPDYPWTDDDLLTWISIYHFSTAGPAASLRIYYEAVHSSPLNGISRDRTQQWIGKVKLGLCHSPRELTVVPSTWARTLGPVVFESFKEKGGHFAAWEVPEEIVGDLRGMFGRGGACYGITGPVAKL</sequence>
<keyword evidence="2" id="KW-0058">Aromatic hydrocarbons catabolism</keyword>
<feature type="active site" description="Nucleophile" evidence="4">
    <location>
        <position position="184"/>
    </location>
</feature>
<dbReference type="PANTHER" id="PTHR21661">
    <property type="entry name" value="EPOXIDE HYDROLASE 1-RELATED"/>
    <property type="match status" value="1"/>
</dbReference>
<dbReference type="Pfam" id="PF06441">
    <property type="entry name" value="EHN"/>
    <property type="match status" value="1"/>
</dbReference>
<feature type="domain" description="Epoxide hydrolase N-terminal" evidence="5">
    <location>
        <begin position="2"/>
        <end position="120"/>
    </location>
</feature>
<feature type="active site" description="Proton donor" evidence="4">
    <location>
        <position position="309"/>
    </location>
</feature>
<dbReference type="Proteomes" id="UP000310066">
    <property type="component" value="Unassembled WGS sequence"/>
</dbReference>
<evidence type="ECO:0000256" key="2">
    <source>
        <dbReference type="ARBA" id="ARBA00022797"/>
    </source>
</evidence>
<organism evidence="6 7">
    <name type="scientific">Friedmanniomyces endolithicus</name>
    <dbReference type="NCBI Taxonomy" id="329885"/>
    <lineage>
        <taxon>Eukaryota</taxon>
        <taxon>Fungi</taxon>
        <taxon>Dikarya</taxon>
        <taxon>Ascomycota</taxon>
        <taxon>Pezizomycotina</taxon>
        <taxon>Dothideomycetes</taxon>
        <taxon>Dothideomycetidae</taxon>
        <taxon>Mycosphaerellales</taxon>
        <taxon>Teratosphaeriaceae</taxon>
        <taxon>Friedmanniomyces</taxon>
    </lineage>
</organism>
<protein>
    <recommendedName>
        <fullName evidence="5">Epoxide hydrolase N-terminal domain-containing protein</fullName>
    </recommendedName>
</protein>
<accession>A0A4U0UTE0</accession>
<evidence type="ECO:0000313" key="7">
    <source>
        <dbReference type="Proteomes" id="UP000310066"/>
    </source>
</evidence>
<evidence type="ECO:0000256" key="3">
    <source>
        <dbReference type="ARBA" id="ARBA00022801"/>
    </source>
</evidence>
<evidence type="ECO:0000256" key="1">
    <source>
        <dbReference type="ARBA" id="ARBA00010088"/>
    </source>
</evidence>
<reference evidence="6 7" key="1">
    <citation type="submission" date="2017-03" db="EMBL/GenBank/DDBJ databases">
        <title>Genomes of endolithic fungi from Antarctica.</title>
        <authorList>
            <person name="Coleine C."/>
            <person name="Masonjones S."/>
            <person name="Stajich J.E."/>
        </authorList>
    </citation>
    <scope>NUCLEOTIDE SEQUENCE [LARGE SCALE GENOMIC DNA]</scope>
    <source>
        <strain evidence="6 7">CCFEE 5311</strain>
    </source>
</reference>
<dbReference type="Gene3D" id="3.40.50.1820">
    <property type="entry name" value="alpha/beta hydrolase"/>
    <property type="match status" value="2"/>
</dbReference>
<evidence type="ECO:0000256" key="4">
    <source>
        <dbReference type="PIRSR" id="PIRSR001112-1"/>
    </source>
</evidence>
<dbReference type="InterPro" id="IPR016292">
    <property type="entry name" value="Epoxide_hydrolase"/>
</dbReference>
<gene>
    <name evidence="6" type="ORF">B0A54_08587</name>
</gene>
<proteinExistence type="inferred from homology"/>
<keyword evidence="3" id="KW-0378">Hydrolase</keyword>
<dbReference type="GO" id="GO:0004301">
    <property type="term" value="F:epoxide hydrolase activity"/>
    <property type="evidence" value="ECO:0007669"/>
    <property type="project" value="TreeGrafter"/>
</dbReference>
<comment type="caution">
    <text evidence="6">The sequence shown here is derived from an EMBL/GenBank/DDBJ whole genome shotgun (WGS) entry which is preliminary data.</text>
</comment>
<dbReference type="GO" id="GO:0097176">
    <property type="term" value="P:epoxide metabolic process"/>
    <property type="evidence" value="ECO:0007669"/>
    <property type="project" value="TreeGrafter"/>
</dbReference>
<dbReference type="InterPro" id="IPR029058">
    <property type="entry name" value="AB_hydrolase_fold"/>
</dbReference>
<evidence type="ECO:0000259" key="5">
    <source>
        <dbReference type="Pfam" id="PF06441"/>
    </source>
</evidence>
<dbReference type="EMBL" id="NAJP01000040">
    <property type="protein sequence ID" value="TKA39278.1"/>
    <property type="molecule type" value="Genomic_DNA"/>
</dbReference>
<name>A0A4U0UTE0_9PEZI</name>
<dbReference type="PANTHER" id="PTHR21661:SF35">
    <property type="entry name" value="EPOXIDE HYDROLASE"/>
    <property type="match status" value="1"/>
</dbReference>
<dbReference type="STRING" id="329885.A0A4U0UTE0"/>
<dbReference type="OrthoDB" id="7130006at2759"/>
<dbReference type="AlphaFoldDB" id="A0A4U0UTE0"/>
<dbReference type="PRINTS" id="PR00412">
    <property type="entry name" value="EPOXHYDRLASE"/>
</dbReference>
<comment type="similarity">
    <text evidence="1">Belongs to the peptidase S33 family.</text>
</comment>
<dbReference type="PIRSF" id="PIRSF001112">
    <property type="entry name" value="Epoxide_hydrolase"/>
    <property type="match status" value="1"/>
</dbReference>
<dbReference type="InterPro" id="IPR010497">
    <property type="entry name" value="Epoxide_hydro_N"/>
</dbReference>
<dbReference type="SUPFAM" id="SSF53474">
    <property type="entry name" value="alpha/beta-Hydrolases"/>
    <property type="match status" value="1"/>
</dbReference>
<evidence type="ECO:0000313" key="6">
    <source>
        <dbReference type="EMBL" id="TKA39278.1"/>
    </source>
</evidence>
<feature type="active site" description="Proton acceptor" evidence="4">
    <location>
        <position position="369"/>
    </location>
</feature>